<feature type="compositionally biased region" description="Acidic residues" evidence="1">
    <location>
        <begin position="334"/>
        <end position="358"/>
    </location>
</feature>
<accession>A0AAN6IK35</accession>
<evidence type="ECO:0000313" key="2">
    <source>
        <dbReference type="EMBL" id="KAI1618159.1"/>
    </source>
</evidence>
<proteinExistence type="predicted"/>
<evidence type="ECO:0000313" key="3">
    <source>
        <dbReference type="Proteomes" id="UP001203852"/>
    </source>
</evidence>
<gene>
    <name evidence="2" type="ORF">EDD36DRAFT_413850</name>
</gene>
<keyword evidence="3" id="KW-1185">Reference proteome</keyword>
<name>A0AAN6IK35_9EURO</name>
<dbReference type="AlphaFoldDB" id="A0AAN6IK35"/>
<protein>
    <submittedName>
        <fullName evidence="2">Uncharacterized protein</fullName>
    </submittedName>
</protein>
<dbReference type="EMBL" id="MU404350">
    <property type="protein sequence ID" value="KAI1618159.1"/>
    <property type="molecule type" value="Genomic_DNA"/>
</dbReference>
<reference evidence="2" key="1">
    <citation type="journal article" date="2022" name="bioRxiv">
        <title>Deciphering the potential niche of two novel black yeast fungi from a biological soil crust based on their genomes, phenotypes, and melanin regulation.</title>
        <authorList>
            <consortium name="DOE Joint Genome Institute"/>
            <person name="Carr E.C."/>
            <person name="Barton Q."/>
            <person name="Grambo S."/>
            <person name="Sullivan M."/>
            <person name="Renfro C.M."/>
            <person name="Kuo A."/>
            <person name="Pangilinan J."/>
            <person name="Lipzen A."/>
            <person name="Keymanesh K."/>
            <person name="Savage E."/>
            <person name="Barry K."/>
            <person name="Grigoriev I.V."/>
            <person name="Riekhof W.R."/>
            <person name="Harris S.S."/>
        </authorList>
    </citation>
    <scope>NUCLEOTIDE SEQUENCE</scope>
    <source>
        <strain evidence="2">JF 03-4F</strain>
    </source>
</reference>
<comment type="caution">
    <text evidence="2">The sequence shown here is derived from an EMBL/GenBank/DDBJ whole genome shotgun (WGS) entry which is preliminary data.</text>
</comment>
<sequence length="388" mass="43408">MPHAMDESKDASQPINMASCLNDSDTHLDLDRSDQRNLIRLIALMQAGWTLSRGHGPRHHPRCLWCHGDLSDRTEILIHDKCWTRPRWPEQERYPEPPHPPSQHDFQLPKNINISAHIRIVLYNPASVTKARQYSKTLMFITREEMAKLALFGRNKIIFDAIDNVKTEWETVFTRWVLINWKDNNEYRASPLMAHQETELLEMLAAKGLGSPVTGEAAQQLEERICTQGRLPGPGTGYPILQDISAKILEGGAVGRGGLATAVAAFKPDNEDDDIKEMMSGGKEEALKILRAEREKEKGSVQHMDRITAGVPGLFRAFCMVMDDKSDGSHGSDEEPDEDEDYPEDEDYVEEDGEDLDSEPGIPGTVTVAPPNLPAISNPEDSDPEPSV</sequence>
<feature type="region of interest" description="Disordered" evidence="1">
    <location>
        <begin position="325"/>
        <end position="388"/>
    </location>
</feature>
<dbReference type="Proteomes" id="UP001203852">
    <property type="component" value="Unassembled WGS sequence"/>
</dbReference>
<organism evidence="2 3">
    <name type="scientific">Exophiala viscosa</name>
    <dbReference type="NCBI Taxonomy" id="2486360"/>
    <lineage>
        <taxon>Eukaryota</taxon>
        <taxon>Fungi</taxon>
        <taxon>Dikarya</taxon>
        <taxon>Ascomycota</taxon>
        <taxon>Pezizomycotina</taxon>
        <taxon>Eurotiomycetes</taxon>
        <taxon>Chaetothyriomycetidae</taxon>
        <taxon>Chaetothyriales</taxon>
        <taxon>Herpotrichiellaceae</taxon>
        <taxon>Exophiala</taxon>
    </lineage>
</organism>
<evidence type="ECO:0000256" key="1">
    <source>
        <dbReference type="SAM" id="MobiDB-lite"/>
    </source>
</evidence>